<dbReference type="Pfam" id="PF01370">
    <property type="entry name" value="Epimerase"/>
    <property type="match status" value="1"/>
</dbReference>
<name>A0ABU3BR93_9BACT</name>
<protein>
    <submittedName>
        <fullName evidence="2">NAD-dependent epimerase/dehydratase family protein</fullName>
    </submittedName>
</protein>
<dbReference type="PANTHER" id="PTHR43245">
    <property type="entry name" value="BIFUNCTIONAL POLYMYXIN RESISTANCE PROTEIN ARNA"/>
    <property type="match status" value="1"/>
</dbReference>
<dbReference type="Gene3D" id="3.40.50.720">
    <property type="entry name" value="NAD(P)-binding Rossmann-like Domain"/>
    <property type="match status" value="1"/>
</dbReference>
<dbReference type="InterPro" id="IPR050177">
    <property type="entry name" value="Lipid_A_modif_metabolic_enz"/>
</dbReference>
<dbReference type="Proteomes" id="UP001267426">
    <property type="component" value="Unassembled WGS sequence"/>
</dbReference>
<feature type="domain" description="NAD-dependent epimerase/dehydratase" evidence="1">
    <location>
        <begin position="1"/>
        <end position="209"/>
    </location>
</feature>
<dbReference type="InterPro" id="IPR001509">
    <property type="entry name" value="Epimerase_deHydtase"/>
</dbReference>
<dbReference type="SUPFAM" id="SSF51735">
    <property type="entry name" value="NAD(P)-binding Rossmann-fold domains"/>
    <property type="match status" value="1"/>
</dbReference>
<reference evidence="2 3" key="1">
    <citation type="submission" date="2023-09" db="EMBL/GenBank/DDBJ databases">
        <authorList>
            <person name="Rey-Velasco X."/>
        </authorList>
    </citation>
    <scope>NUCLEOTIDE SEQUENCE [LARGE SCALE GENOMIC DNA]</scope>
    <source>
        <strain evidence="2 3">F394</strain>
    </source>
</reference>
<keyword evidence="3" id="KW-1185">Reference proteome</keyword>
<comment type="caution">
    <text evidence="2">The sequence shown here is derived from an EMBL/GenBank/DDBJ whole genome shotgun (WGS) entry which is preliminary data.</text>
</comment>
<evidence type="ECO:0000313" key="2">
    <source>
        <dbReference type="EMBL" id="MDT0631807.1"/>
    </source>
</evidence>
<dbReference type="InterPro" id="IPR036291">
    <property type="entry name" value="NAD(P)-bd_dom_sf"/>
</dbReference>
<dbReference type="RefSeq" id="WP_311663151.1">
    <property type="nucleotide sequence ID" value="NZ_JAVRHT010000017.1"/>
</dbReference>
<organism evidence="2 3">
    <name type="scientific">Rubrivirga litoralis</name>
    <dbReference type="NCBI Taxonomy" id="3075598"/>
    <lineage>
        <taxon>Bacteria</taxon>
        <taxon>Pseudomonadati</taxon>
        <taxon>Rhodothermota</taxon>
        <taxon>Rhodothermia</taxon>
        <taxon>Rhodothermales</taxon>
        <taxon>Rubricoccaceae</taxon>
        <taxon>Rubrivirga</taxon>
    </lineage>
</organism>
<evidence type="ECO:0000259" key="1">
    <source>
        <dbReference type="Pfam" id="PF01370"/>
    </source>
</evidence>
<dbReference type="EMBL" id="JAVRHT010000017">
    <property type="protein sequence ID" value="MDT0631807.1"/>
    <property type="molecule type" value="Genomic_DNA"/>
</dbReference>
<accession>A0ABU3BR93</accession>
<gene>
    <name evidence="2" type="ORF">RM540_08635</name>
</gene>
<proteinExistence type="predicted"/>
<sequence length="312" mass="32075">MTGGTGAVGPAVVRRLVAGGADVRVLTRDAAAPLPAGAERVAGSLADADALARGADGADAVVHLAALLHVVDPPPELADEYARVNVGGTERLAAAAERAGVARFAFASTINVYGPSAGRAPWTEADPTAPETPYARTKREAEGIVADLAGGVVLRLAAVYGPGMRGNYRQLLGALRRGLRVLPGTGQNRRTLVHVEDAAAAFALAATTPLPSALYNLTDGRVWTFNAVVRAMQQAVDRRPSVLYVPAPPVRAAAAAASAVAARLGRDVPGASAVDKITEDVAVDGRRLIDETTYRPAHADLRAGWATLLSAP</sequence>
<evidence type="ECO:0000313" key="3">
    <source>
        <dbReference type="Proteomes" id="UP001267426"/>
    </source>
</evidence>